<feature type="domain" description="Beta-ketoacyl-[acyl-carrier-protein] synthase III C-terminal" evidence="4">
    <location>
        <begin position="224"/>
        <end position="311"/>
    </location>
</feature>
<protein>
    <submittedName>
        <fullName evidence="6">3-oxoacyl-ACP synthase</fullName>
    </submittedName>
</protein>
<dbReference type="OrthoDB" id="2636646at2"/>
<keyword evidence="7" id="KW-1185">Reference proteome</keyword>
<dbReference type="PANTHER" id="PTHR34069">
    <property type="entry name" value="3-OXOACYL-[ACYL-CARRIER-PROTEIN] SYNTHASE 3"/>
    <property type="match status" value="1"/>
</dbReference>
<evidence type="ECO:0000256" key="3">
    <source>
        <dbReference type="ARBA" id="ARBA00023315"/>
    </source>
</evidence>
<evidence type="ECO:0000256" key="2">
    <source>
        <dbReference type="ARBA" id="ARBA00022679"/>
    </source>
</evidence>
<accession>A0A1E7M2M7</accession>
<keyword evidence="1" id="KW-0963">Cytoplasm</keyword>
<name>A0A1E7M2M7_9ACTN</name>
<dbReference type="PANTHER" id="PTHR34069:SF2">
    <property type="entry name" value="BETA-KETOACYL-[ACYL-CARRIER-PROTEIN] SYNTHASE III"/>
    <property type="match status" value="1"/>
</dbReference>
<dbReference type="Pfam" id="PF08545">
    <property type="entry name" value="ACP_syn_III"/>
    <property type="match status" value="1"/>
</dbReference>
<dbReference type="InterPro" id="IPR013751">
    <property type="entry name" value="ACP_syn_III_N"/>
</dbReference>
<dbReference type="PATRIC" id="fig|518642.7.peg.8940"/>
<comment type="caution">
    <text evidence="6">The sequence shown here is derived from an EMBL/GenBank/DDBJ whole genome shotgun (WGS) entry which is preliminary data.</text>
</comment>
<reference evidence="6 7" key="1">
    <citation type="journal article" date="2016" name="Front. Microbiol.">
        <title>Comparative Genomics Analysis of Streptomyces Species Reveals Their Adaptation to the Marine Environment and Their Diversity at the Genomic Level.</title>
        <authorList>
            <person name="Tian X."/>
            <person name="Zhang Z."/>
            <person name="Yang T."/>
            <person name="Chen M."/>
            <person name="Li J."/>
            <person name="Chen F."/>
            <person name="Yang J."/>
            <person name="Li W."/>
            <person name="Zhang B."/>
            <person name="Zhang Z."/>
            <person name="Wu J."/>
            <person name="Zhang C."/>
            <person name="Long L."/>
            <person name="Xiao J."/>
        </authorList>
    </citation>
    <scope>NUCLEOTIDE SEQUENCE [LARGE SCALE GENOMIC DNA]</scope>
    <source>
        <strain evidence="6 7">SCSIO M10372</strain>
    </source>
</reference>
<feature type="domain" description="Beta-ketoacyl-[acyl-carrier-protein] synthase III N-terminal" evidence="5">
    <location>
        <begin position="116"/>
        <end position="186"/>
    </location>
</feature>
<keyword evidence="3" id="KW-0012">Acyltransferase</keyword>
<evidence type="ECO:0000256" key="1">
    <source>
        <dbReference type="ARBA" id="ARBA00022490"/>
    </source>
</evidence>
<gene>
    <name evidence="6" type="ORF">AN221_00245</name>
</gene>
<dbReference type="RefSeq" id="WP_028417664.1">
    <property type="nucleotide sequence ID" value="NZ_LJGZ01000001.1"/>
</dbReference>
<evidence type="ECO:0000259" key="4">
    <source>
        <dbReference type="Pfam" id="PF08541"/>
    </source>
</evidence>
<dbReference type="InterPro" id="IPR013747">
    <property type="entry name" value="ACP_syn_III_C"/>
</dbReference>
<dbReference type="AlphaFoldDB" id="A0A1E7M2M7"/>
<dbReference type="Proteomes" id="UP000175971">
    <property type="component" value="Unassembled WGS sequence"/>
</dbReference>
<dbReference type="Gene3D" id="3.40.47.10">
    <property type="match status" value="2"/>
</dbReference>
<evidence type="ECO:0000259" key="5">
    <source>
        <dbReference type="Pfam" id="PF08545"/>
    </source>
</evidence>
<dbReference type="GO" id="GO:0044550">
    <property type="term" value="P:secondary metabolite biosynthetic process"/>
    <property type="evidence" value="ECO:0007669"/>
    <property type="project" value="TreeGrafter"/>
</dbReference>
<sequence>MTAPIATLERVESHLPDRRVAIETLAGPLGLSRAKMSLFRKVHGLHTLHHDPGASLFDLLLPAARQVVESLEEPHRIRFLVYVHAIHEVAPAGFDAAAVLRDALGLDHAEAFALSQQNCAGGLGAVEVAARLLADGAPADRALLVIGDKPHSPLVQKVPNTALMGEGAAACLIAAAGPGDPVLSHVSRTLGEFANLISLSPEEAGLYGKAYAPVLADVMRGAVREAGLALDDIDLVIPHNVNMLAWRNTIAELGVTADRVFLENIPRYSHCFAADPFVNYTTLRSAGRLVDGRHYLMAGVGAGATFTALALTHRGGAR</sequence>
<evidence type="ECO:0000313" key="6">
    <source>
        <dbReference type="EMBL" id="OEV22684.1"/>
    </source>
</evidence>
<dbReference type="Pfam" id="PF08541">
    <property type="entry name" value="ACP_syn_III_C"/>
    <property type="match status" value="1"/>
</dbReference>
<evidence type="ECO:0000313" key="7">
    <source>
        <dbReference type="Proteomes" id="UP000175971"/>
    </source>
</evidence>
<keyword evidence="2" id="KW-0808">Transferase</keyword>
<proteinExistence type="predicted"/>
<dbReference type="GO" id="GO:0016747">
    <property type="term" value="F:acyltransferase activity, transferring groups other than amino-acyl groups"/>
    <property type="evidence" value="ECO:0007669"/>
    <property type="project" value="UniProtKB-ARBA"/>
</dbReference>
<organism evidence="6 7">
    <name type="scientific">Streptomyces nanshensis</name>
    <dbReference type="NCBI Taxonomy" id="518642"/>
    <lineage>
        <taxon>Bacteria</taxon>
        <taxon>Bacillati</taxon>
        <taxon>Actinomycetota</taxon>
        <taxon>Actinomycetes</taxon>
        <taxon>Kitasatosporales</taxon>
        <taxon>Streptomycetaceae</taxon>
        <taxon>Streptomyces</taxon>
    </lineage>
</organism>
<dbReference type="InterPro" id="IPR016039">
    <property type="entry name" value="Thiolase-like"/>
</dbReference>
<dbReference type="SUPFAM" id="SSF53901">
    <property type="entry name" value="Thiolase-like"/>
    <property type="match status" value="1"/>
</dbReference>
<dbReference type="EMBL" id="LJGZ01000001">
    <property type="protein sequence ID" value="OEV22684.1"/>
    <property type="molecule type" value="Genomic_DNA"/>
</dbReference>